<keyword evidence="2" id="KW-1185">Reference proteome</keyword>
<dbReference type="AlphaFoldDB" id="A0A165DP47"/>
<dbReference type="InParanoid" id="A0A165DP47"/>
<proteinExistence type="predicted"/>
<sequence length="181" mass="20658">MLQPAQANPISPLRVSSTVRLTSLRFLLVAVRGGQEDVSEIMDHLCFGPLRVMKTRYEKQNSWWDARNILNCVKTLQNPVLVEGDLQNVVRRRLLLNHMRRSLVKSQIKIVALLWPSPPQKGTKDSTGRPVSFQKPAPDEFDAVVHVNPTQSPEQLAVQIKSVMEKGQNKREEEVREFEPE</sequence>
<gene>
    <name evidence="1" type="ORF">EXIGLDRAFT_775958</name>
</gene>
<name>A0A165DP47_EXIGL</name>
<dbReference type="EMBL" id="KV426202">
    <property type="protein sequence ID" value="KZV85026.1"/>
    <property type="molecule type" value="Genomic_DNA"/>
</dbReference>
<organism evidence="1 2">
    <name type="scientific">Exidia glandulosa HHB12029</name>
    <dbReference type="NCBI Taxonomy" id="1314781"/>
    <lineage>
        <taxon>Eukaryota</taxon>
        <taxon>Fungi</taxon>
        <taxon>Dikarya</taxon>
        <taxon>Basidiomycota</taxon>
        <taxon>Agaricomycotina</taxon>
        <taxon>Agaricomycetes</taxon>
        <taxon>Auriculariales</taxon>
        <taxon>Exidiaceae</taxon>
        <taxon>Exidia</taxon>
    </lineage>
</organism>
<evidence type="ECO:0000313" key="1">
    <source>
        <dbReference type="EMBL" id="KZV85026.1"/>
    </source>
</evidence>
<evidence type="ECO:0000313" key="2">
    <source>
        <dbReference type="Proteomes" id="UP000077266"/>
    </source>
</evidence>
<reference evidence="1 2" key="1">
    <citation type="journal article" date="2016" name="Mol. Biol. Evol.">
        <title>Comparative Genomics of Early-Diverging Mushroom-Forming Fungi Provides Insights into the Origins of Lignocellulose Decay Capabilities.</title>
        <authorList>
            <person name="Nagy L.G."/>
            <person name="Riley R."/>
            <person name="Tritt A."/>
            <person name="Adam C."/>
            <person name="Daum C."/>
            <person name="Floudas D."/>
            <person name="Sun H."/>
            <person name="Yadav J.S."/>
            <person name="Pangilinan J."/>
            <person name="Larsson K.H."/>
            <person name="Matsuura K."/>
            <person name="Barry K."/>
            <person name="Labutti K."/>
            <person name="Kuo R."/>
            <person name="Ohm R.A."/>
            <person name="Bhattacharya S.S."/>
            <person name="Shirouzu T."/>
            <person name="Yoshinaga Y."/>
            <person name="Martin F.M."/>
            <person name="Grigoriev I.V."/>
            <person name="Hibbett D.S."/>
        </authorList>
    </citation>
    <scope>NUCLEOTIDE SEQUENCE [LARGE SCALE GENOMIC DNA]</scope>
    <source>
        <strain evidence="1 2">HHB12029</strain>
    </source>
</reference>
<dbReference type="Proteomes" id="UP000077266">
    <property type="component" value="Unassembled WGS sequence"/>
</dbReference>
<protein>
    <submittedName>
        <fullName evidence="1">Uncharacterized protein</fullName>
    </submittedName>
</protein>
<accession>A0A165DP47</accession>